<dbReference type="Gene3D" id="2.20.200.10">
    <property type="entry name" value="Outer membrane efflux proteins (OEP)"/>
    <property type="match status" value="1"/>
</dbReference>
<keyword evidence="2" id="KW-0812">Transmembrane</keyword>
<protein>
    <submittedName>
        <fullName evidence="3">Efflux transporter outer membrane subunit</fullName>
    </submittedName>
</protein>
<dbReference type="NCBIfam" id="TIGR01845">
    <property type="entry name" value="outer_NodT"/>
    <property type="match status" value="1"/>
</dbReference>
<sequence length="495" mass="53366">MDVTQDVPGIAVQRSEGSASRTTLCAARWLAVVCLAVGSGACVLTQDLPDPALDVPTHYKYAGKADAPPSLDWWRSFRSAELTQLMEEAQTVNLDIAAAVARIVQADAQARQAGAALLPSLSGTGQEAYSRTSGSSASGLTNGGREVVNYQASLSASYQLDFWGQNRDALQTAEETANANRFDRDTVALTTLAAVANAYFQVLSSQDRIRTSQRNISSAQRILDAVRERRKAGTGTDLDVAQQESVLANQKALVPPLRQTLDQNVNALAVLVSRPPESVRVLGGSLDRIAIPRVTPGLPSELLTQRPDIRRQEAQLASATANIGNARAQFFPTIQLTGNGGYQSSALVSLFQPHAAFFQLVGSATQPIFDGGRILGNFEFAKARQDELLQTYRKTIIQSFADVDNALFSIKQTTIKLQLQRDVVTASRRAFDLAEQQLRAGTADIVTVLNTQLTLFQAEDALSQAQLARLLAIVSLYQALGGGWEPRMEKPVNAL</sequence>
<evidence type="ECO:0000313" key="3">
    <source>
        <dbReference type="EMBL" id="QIP09898.1"/>
    </source>
</evidence>
<proteinExistence type="inferred from homology"/>
<dbReference type="Proteomes" id="UP000500895">
    <property type="component" value="Chromosome"/>
</dbReference>
<gene>
    <name evidence="3" type="ORF">HAV00_28295</name>
</gene>
<evidence type="ECO:0000256" key="2">
    <source>
        <dbReference type="RuleBase" id="RU362097"/>
    </source>
</evidence>
<evidence type="ECO:0000313" key="4">
    <source>
        <dbReference type="Proteomes" id="UP000500895"/>
    </source>
</evidence>
<dbReference type="GO" id="GO:0005886">
    <property type="term" value="C:plasma membrane"/>
    <property type="evidence" value="ECO:0007669"/>
    <property type="project" value="UniProtKB-SubCell"/>
</dbReference>
<dbReference type="Pfam" id="PF02321">
    <property type="entry name" value="OEP"/>
    <property type="match status" value="2"/>
</dbReference>
<keyword evidence="2" id="KW-0472">Membrane</keyword>
<dbReference type="PANTHER" id="PTHR30203">
    <property type="entry name" value="OUTER MEMBRANE CATION EFFLUX PROTEIN"/>
    <property type="match status" value="1"/>
</dbReference>
<dbReference type="InterPro" id="IPR003423">
    <property type="entry name" value="OMP_efflux"/>
</dbReference>
<comment type="similarity">
    <text evidence="1 2">Belongs to the outer membrane factor (OMF) (TC 1.B.17) family.</text>
</comment>
<dbReference type="PANTHER" id="PTHR30203:SF33">
    <property type="entry name" value="BLR4455 PROTEIN"/>
    <property type="match status" value="1"/>
</dbReference>
<dbReference type="AlphaFoldDB" id="A0A6G9ABU6"/>
<comment type="subcellular location">
    <subcellularLocation>
        <location evidence="2">Cell membrane</location>
        <topology evidence="2">Lipid-anchor</topology>
    </subcellularLocation>
</comment>
<dbReference type="RefSeq" id="WP_166469396.1">
    <property type="nucleotide sequence ID" value="NZ_CP050066.2"/>
</dbReference>
<keyword evidence="2" id="KW-0449">Lipoprotein</keyword>
<dbReference type="GO" id="GO:0015562">
    <property type="term" value="F:efflux transmembrane transporter activity"/>
    <property type="evidence" value="ECO:0007669"/>
    <property type="project" value="InterPro"/>
</dbReference>
<organism evidence="3 4">
    <name type="scientific">Bradyrhizobium symbiodeficiens</name>
    <dbReference type="NCBI Taxonomy" id="1404367"/>
    <lineage>
        <taxon>Bacteria</taxon>
        <taxon>Pseudomonadati</taxon>
        <taxon>Pseudomonadota</taxon>
        <taxon>Alphaproteobacteria</taxon>
        <taxon>Hyphomicrobiales</taxon>
        <taxon>Nitrobacteraceae</taxon>
        <taxon>Bradyrhizobium</taxon>
    </lineage>
</organism>
<dbReference type="EMBL" id="CP050066">
    <property type="protein sequence ID" value="QIP09898.1"/>
    <property type="molecule type" value="Genomic_DNA"/>
</dbReference>
<name>A0A6G9ABU6_9BRAD</name>
<keyword evidence="2" id="KW-0564">Palmitate</keyword>
<accession>A0A6G9ABU6</accession>
<dbReference type="Gene3D" id="1.20.1600.10">
    <property type="entry name" value="Outer membrane efflux proteins (OEP)"/>
    <property type="match status" value="1"/>
</dbReference>
<reference evidence="3 4" key="1">
    <citation type="journal article" date="2020" name="Int. J. Syst. Evol. Microbiol.">
        <title>Description and complete genome sequences of Bradyrhizobium symbiodeficiens sp. nov., a non-symbiotic bacterium associated with legumes native to Canada.</title>
        <authorList>
            <person name="Bromfield E.S.P."/>
            <person name="Cloutier S."/>
            <person name="Nguyen H.D.T."/>
        </authorList>
    </citation>
    <scope>NUCLEOTIDE SEQUENCE [LARGE SCALE GENOMIC DNA]</scope>
    <source>
        <strain evidence="3 4">101S1MB</strain>
    </source>
</reference>
<dbReference type="InterPro" id="IPR010131">
    <property type="entry name" value="MdtP/NodT-like"/>
</dbReference>
<keyword evidence="2" id="KW-1134">Transmembrane beta strand</keyword>
<evidence type="ECO:0000256" key="1">
    <source>
        <dbReference type="ARBA" id="ARBA00007613"/>
    </source>
</evidence>
<dbReference type="SUPFAM" id="SSF56954">
    <property type="entry name" value="Outer membrane efflux proteins (OEP)"/>
    <property type="match status" value="1"/>
</dbReference>